<evidence type="ECO:0000313" key="1">
    <source>
        <dbReference type="EMBL" id="AKH46002.1"/>
    </source>
</evidence>
<sequence length="132" mass="13141">MSASKVSRGPRFDVTFKAAATLSTLHEQVYISAEDTVAAVTTHTQIAIGSVLDQSTGGAGSSVLIGLFNPSRIGIARGVIASGAKIGGASTTSGYITAVTNGVTAIGLAISATSVTGELFEFVPIAIPATVT</sequence>
<dbReference type="EMBL" id="KR029578">
    <property type="protein sequence ID" value="AKH46002.1"/>
    <property type="molecule type" value="Genomic_DNA"/>
</dbReference>
<proteinExistence type="predicted"/>
<reference evidence="1" key="2">
    <citation type="submission" date="2015-03" db="EMBL/GenBank/DDBJ databases">
        <authorList>
            <person name="Chow C.-E.T."/>
            <person name="Winget D.M."/>
            <person name="White R.A.III."/>
            <person name="Hallam S.J."/>
            <person name="Suttle C.A."/>
        </authorList>
    </citation>
    <scope>NUCLEOTIDE SEQUENCE</scope>
    <source>
        <strain evidence="1">Anoxic3_3</strain>
    </source>
</reference>
<reference evidence="1" key="1">
    <citation type="journal article" date="2015" name="Front. Microbiol.">
        <title>Combining genomic sequencing methods to explore viral diversity and reveal potential virus-host interactions.</title>
        <authorList>
            <person name="Chow C.E."/>
            <person name="Winget D.M."/>
            <person name="White R.A.III."/>
            <person name="Hallam S.J."/>
            <person name="Suttle C.A."/>
        </authorList>
    </citation>
    <scope>NUCLEOTIDE SEQUENCE</scope>
    <source>
        <strain evidence="1">Anoxic3_3</strain>
    </source>
</reference>
<protein>
    <submittedName>
        <fullName evidence="1">Uncharacterized protein</fullName>
    </submittedName>
</protein>
<organism evidence="1">
    <name type="scientific">uncultured marine virus</name>
    <dbReference type="NCBI Taxonomy" id="186617"/>
    <lineage>
        <taxon>Viruses</taxon>
        <taxon>environmental samples</taxon>
    </lineage>
</organism>
<name>A0A0F7L3G8_9VIRU</name>
<accession>A0A0F7L3G8</accession>